<sequence>MARFLFVLSRGAEDPTRCVRCFQFAKIAVEKGHEVTVFLVDDAVQLCHLSITERIKAPTGDECLPYLRLLQDRQVPLLVCKPCAEARMIGEDDLPQGFRISTGATLIDLAAEAKVFTF</sequence>
<dbReference type="SUPFAM" id="SSF75169">
    <property type="entry name" value="DsrEFH-like"/>
    <property type="match status" value="1"/>
</dbReference>
<name>T2GA04_MEGG1</name>
<dbReference type="STRING" id="1121448.DGI_1238"/>
<dbReference type="RefSeq" id="WP_021759876.1">
    <property type="nucleotide sequence ID" value="NC_022444.1"/>
</dbReference>
<dbReference type="OrthoDB" id="9812053at2"/>
<accession>T2GA04</accession>
<organism evidence="1 2">
    <name type="scientific">Megalodesulfovibrio gigas (strain ATCC 19364 / DSM 1382 / NCIMB 9332 / VKM B-1759)</name>
    <name type="common">Desulfovibrio gigas</name>
    <dbReference type="NCBI Taxonomy" id="1121448"/>
    <lineage>
        <taxon>Bacteria</taxon>
        <taxon>Pseudomonadati</taxon>
        <taxon>Thermodesulfobacteriota</taxon>
        <taxon>Desulfovibrionia</taxon>
        <taxon>Desulfovibrionales</taxon>
        <taxon>Desulfovibrionaceae</taxon>
        <taxon>Megalodesulfovibrio</taxon>
    </lineage>
</organism>
<evidence type="ECO:0000313" key="2">
    <source>
        <dbReference type="Proteomes" id="UP000016587"/>
    </source>
</evidence>
<dbReference type="Pfam" id="PF02635">
    <property type="entry name" value="DsrE"/>
    <property type="match status" value="1"/>
</dbReference>
<dbReference type="KEGG" id="dgg:DGI_1238"/>
<dbReference type="InterPro" id="IPR003787">
    <property type="entry name" value="Sulphur_relay_DsrE/F-like"/>
</dbReference>
<protein>
    <submittedName>
        <fullName evidence="1">Putative DsrE family protein</fullName>
    </submittedName>
</protein>
<keyword evidence="2" id="KW-1185">Reference proteome</keyword>
<proteinExistence type="predicted"/>
<reference evidence="1 2" key="1">
    <citation type="journal article" date="2013" name="J. Bacteriol.">
        <title>Roles of HynAB and Ech, the only two hydrogenases found in the model sulfate reducer Desulfovibrio gigas.</title>
        <authorList>
            <person name="Morais-Silva F.O."/>
            <person name="Santos C.I."/>
            <person name="Rodrigues R."/>
            <person name="Pereira I.A."/>
            <person name="Rodrigues-Pousada C."/>
        </authorList>
    </citation>
    <scope>NUCLEOTIDE SEQUENCE [LARGE SCALE GENOMIC DNA]</scope>
    <source>
        <strain evidence="2">ATCC 19364 / DSM 1382 / NCIMB 9332 / VKM B-1759</strain>
    </source>
</reference>
<dbReference type="Proteomes" id="UP000016587">
    <property type="component" value="Chromosome"/>
</dbReference>
<dbReference type="EMBL" id="CP006585">
    <property type="protein sequence ID" value="AGW13093.1"/>
    <property type="molecule type" value="Genomic_DNA"/>
</dbReference>
<evidence type="ECO:0000313" key="1">
    <source>
        <dbReference type="EMBL" id="AGW13093.1"/>
    </source>
</evidence>
<dbReference type="AlphaFoldDB" id="T2GA04"/>
<dbReference type="Gene3D" id="3.40.1260.10">
    <property type="entry name" value="DsrEFH-like"/>
    <property type="match status" value="1"/>
</dbReference>
<dbReference type="HOGENOM" id="CLU_139144_3_1_7"/>
<gene>
    <name evidence="1" type="ORF">DGI_1238</name>
</gene>
<dbReference type="eggNOG" id="COG2044">
    <property type="taxonomic scope" value="Bacteria"/>
</dbReference>
<dbReference type="InterPro" id="IPR027396">
    <property type="entry name" value="DsrEFH-like"/>
</dbReference>
<reference evidence="2" key="2">
    <citation type="submission" date="2013-07" db="EMBL/GenBank/DDBJ databases">
        <authorList>
            <person name="Morais-Silva F.O."/>
            <person name="Rezende A.M."/>
            <person name="Pimentel C."/>
            <person name="Resende D.M."/>
            <person name="Santos C.I."/>
            <person name="Clemente C."/>
            <person name="de Oliveira L.M."/>
            <person name="da Silva S.M."/>
            <person name="Costa D.A."/>
            <person name="Varela-Raposo A."/>
            <person name="Horacio E.C.A."/>
            <person name="Matos M."/>
            <person name="Flores O."/>
            <person name="Ruiz J.C."/>
            <person name="Rodrigues-Pousada C."/>
        </authorList>
    </citation>
    <scope>NUCLEOTIDE SEQUENCE [LARGE SCALE GENOMIC DNA]</scope>
    <source>
        <strain evidence="2">ATCC 19364 / DSM 1382 / NCIMB 9332 / VKM B-1759</strain>
    </source>
</reference>
<dbReference type="PATRIC" id="fig|1121448.10.peg.1232"/>